<reference evidence="4 5" key="1">
    <citation type="submission" date="2017-01" db="EMBL/GenBank/DDBJ databases">
        <title>Complete genome of Tateyamaria omphalii DOK1-4 isolated from seawater in Dokdo.</title>
        <authorList>
            <person name="Kim J.H."/>
            <person name="Chi W.-J."/>
        </authorList>
    </citation>
    <scope>NUCLEOTIDE SEQUENCE [LARGE SCALE GENOMIC DNA]</scope>
    <source>
        <strain evidence="4 5">DOK1-4</strain>
    </source>
</reference>
<organism evidence="4 5">
    <name type="scientific">Tateyamaria omphalii</name>
    <dbReference type="NCBI Taxonomy" id="299262"/>
    <lineage>
        <taxon>Bacteria</taxon>
        <taxon>Pseudomonadati</taxon>
        <taxon>Pseudomonadota</taxon>
        <taxon>Alphaproteobacteria</taxon>
        <taxon>Rhodobacterales</taxon>
        <taxon>Roseobacteraceae</taxon>
        <taxon>Tateyamaria</taxon>
    </lineage>
</organism>
<dbReference type="Pfam" id="PF00583">
    <property type="entry name" value="Acetyltransf_1"/>
    <property type="match status" value="1"/>
</dbReference>
<evidence type="ECO:0000313" key="5">
    <source>
        <dbReference type="Proteomes" id="UP000186336"/>
    </source>
</evidence>
<dbReference type="InterPro" id="IPR050832">
    <property type="entry name" value="Bact_Acetyltransf"/>
</dbReference>
<dbReference type="SUPFAM" id="SSF55729">
    <property type="entry name" value="Acyl-CoA N-acyltransferases (Nat)"/>
    <property type="match status" value="1"/>
</dbReference>
<dbReference type="PANTHER" id="PTHR43877">
    <property type="entry name" value="AMINOALKYLPHOSPHONATE N-ACETYLTRANSFERASE-RELATED-RELATED"/>
    <property type="match status" value="1"/>
</dbReference>
<dbReference type="RefSeq" id="WP_076629527.1">
    <property type="nucleotide sequence ID" value="NZ_CP019312.1"/>
</dbReference>
<keyword evidence="2" id="KW-0012">Acyltransferase</keyword>
<dbReference type="AlphaFoldDB" id="A0A1P8MYP1"/>
<feature type="domain" description="N-acetyltransferase" evidence="3">
    <location>
        <begin position="2"/>
        <end position="161"/>
    </location>
</feature>
<evidence type="ECO:0000256" key="1">
    <source>
        <dbReference type="ARBA" id="ARBA00022679"/>
    </source>
</evidence>
<evidence type="ECO:0000259" key="3">
    <source>
        <dbReference type="PROSITE" id="PS51186"/>
    </source>
</evidence>
<protein>
    <submittedName>
        <fullName evidence="4">GNAT family N-acetyltransferase</fullName>
    </submittedName>
</protein>
<evidence type="ECO:0000313" key="4">
    <source>
        <dbReference type="EMBL" id="APX13092.1"/>
    </source>
</evidence>
<evidence type="ECO:0000256" key="2">
    <source>
        <dbReference type="ARBA" id="ARBA00023315"/>
    </source>
</evidence>
<dbReference type="Proteomes" id="UP000186336">
    <property type="component" value="Chromosome"/>
</dbReference>
<dbReference type="Gene3D" id="3.40.630.30">
    <property type="match status" value="1"/>
</dbReference>
<name>A0A1P8MYP1_9RHOB</name>
<dbReference type="KEGG" id="tom:BWR18_16420"/>
<dbReference type="PROSITE" id="PS51186">
    <property type="entry name" value="GNAT"/>
    <property type="match status" value="1"/>
</dbReference>
<accession>A0A1P8MYP1</accession>
<dbReference type="GO" id="GO:0016747">
    <property type="term" value="F:acyltransferase activity, transferring groups other than amino-acyl groups"/>
    <property type="evidence" value="ECO:0007669"/>
    <property type="project" value="InterPro"/>
</dbReference>
<keyword evidence="5" id="KW-1185">Reference proteome</keyword>
<dbReference type="OrthoDB" id="5997585at2"/>
<dbReference type="STRING" id="299262.BWR18_16420"/>
<gene>
    <name evidence="4" type="ORF">BWR18_16420</name>
</gene>
<dbReference type="EMBL" id="CP019312">
    <property type="protein sequence ID" value="APX13092.1"/>
    <property type="molecule type" value="Genomic_DNA"/>
</dbReference>
<sequence>MIHVRPAIALDAPSMASLLNAIIDRGGTTALTTKVSGVDLADWMAANDGRAAWHVAVNQAEQVVGFQWIERANYLPPEAAEIATFVQMGQTGLGIGSKLFDATRKAAKAIGYTWINANIRADNEGGLIYYQSRGFQDYGRLDGYEMANGQIVDKILKRYDL</sequence>
<keyword evidence="1 4" id="KW-0808">Transferase</keyword>
<dbReference type="InterPro" id="IPR016181">
    <property type="entry name" value="Acyl_CoA_acyltransferase"/>
</dbReference>
<dbReference type="InterPro" id="IPR000182">
    <property type="entry name" value="GNAT_dom"/>
</dbReference>
<proteinExistence type="predicted"/>